<gene>
    <name evidence="4" type="ORF">CCHR01_00489</name>
</gene>
<dbReference type="PANTHER" id="PTHR10067:SF9">
    <property type="entry name" value="PHOSPHATIDYLSERINE DECARBOXYLASE FAMILY PROTEIN (AFU_ORTHOLOGUE AFUA_7G01730)"/>
    <property type="match status" value="1"/>
</dbReference>
<keyword evidence="1" id="KW-0210">Decarboxylase</keyword>
<organism evidence="4 5">
    <name type="scientific">Colletotrichum chrysophilum</name>
    <dbReference type="NCBI Taxonomy" id="1836956"/>
    <lineage>
        <taxon>Eukaryota</taxon>
        <taxon>Fungi</taxon>
        <taxon>Dikarya</taxon>
        <taxon>Ascomycota</taxon>
        <taxon>Pezizomycotina</taxon>
        <taxon>Sordariomycetes</taxon>
        <taxon>Hypocreomycetidae</taxon>
        <taxon>Glomerellales</taxon>
        <taxon>Glomerellaceae</taxon>
        <taxon>Colletotrichum</taxon>
        <taxon>Colletotrichum gloeosporioides species complex</taxon>
    </lineage>
</organism>
<dbReference type="GO" id="GO:0006646">
    <property type="term" value="P:phosphatidylethanolamine biosynthetic process"/>
    <property type="evidence" value="ECO:0007669"/>
    <property type="project" value="TreeGrafter"/>
</dbReference>
<keyword evidence="2" id="KW-0456">Lyase</keyword>
<evidence type="ECO:0000256" key="1">
    <source>
        <dbReference type="ARBA" id="ARBA00022793"/>
    </source>
</evidence>
<dbReference type="GO" id="GO:0004609">
    <property type="term" value="F:phosphatidylserine decarboxylase activity"/>
    <property type="evidence" value="ECO:0007669"/>
    <property type="project" value="InterPro"/>
</dbReference>
<comment type="caution">
    <text evidence="4">The sequence shown here is derived from an EMBL/GenBank/DDBJ whole genome shotgun (WGS) entry which is preliminary data.</text>
</comment>
<evidence type="ECO:0000256" key="2">
    <source>
        <dbReference type="ARBA" id="ARBA00023239"/>
    </source>
</evidence>
<dbReference type="InterPro" id="IPR003817">
    <property type="entry name" value="PS_Dcarbxylase"/>
</dbReference>
<proteinExistence type="predicted"/>
<dbReference type="Pfam" id="PF13472">
    <property type="entry name" value="Lipase_GDSL_2"/>
    <property type="match status" value="1"/>
</dbReference>
<feature type="domain" description="SGNH hydrolase-type esterase" evidence="3">
    <location>
        <begin position="29"/>
        <end position="214"/>
    </location>
</feature>
<evidence type="ECO:0000313" key="5">
    <source>
        <dbReference type="Proteomes" id="UP001243330"/>
    </source>
</evidence>
<dbReference type="CDD" id="cd01833">
    <property type="entry name" value="XynB_like"/>
    <property type="match status" value="1"/>
</dbReference>
<reference evidence="4" key="1">
    <citation type="submission" date="2023-01" db="EMBL/GenBank/DDBJ databases">
        <title>Colletotrichum chrysophilum M932 genome sequence.</title>
        <authorList>
            <person name="Baroncelli R."/>
        </authorList>
    </citation>
    <scope>NUCLEOTIDE SEQUENCE</scope>
    <source>
        <strain evidence="4">M932</strain>
    </source>
</reference>
<dbReference type="EMBL" id="JAQOWY010000004">
    <property type="protein sequence ID" value="KAK1856927.1"/>
    <property type="molecule type" value="Genomic_DNA"/>
</dbReference>
<dbReference type="SUPFAM" id="SSF52266">
    <property type="entry name" value="SGNH hydrolase"/>
    <property type="match status" value="1"/>
</dbReference>
<evidence type="ECO:0000313" key="4">
    <source>
        <dbReference type="EMBL" id="KAK1856927.1"/>
    </source>
</evidence>
<dbReference type="AlphaFoldDB" id="A0AAD9B0E1"/>
<evidence type="ECO:0000259" key="3">
    <source>
        <dbReference type="Pfam" id="PF13472"/>
    </source>
</evidence>
<dbReference type="Pfam" id="PF02666">
    <property type="entry name" value="PS_Dcarbxylase"/>
    <property type="match status" value="1"/>
</dbReference>
<sequence>MEARSPLKFKGTKPGQAIKPGTALRILGVGDSITVGFLSDLDGGDGNGYRLKLRQNLSNDRVSFIGTETVRGTIPDNYFAAWNARTIQFISDHVNPSLQQQPNIILVHAGTNDMNPNLDVALEGNDPKDAAERLGKLIDQIVEACPSAVVLVAMIINTRDEGQQRNTVPYQGHIPGIVASRQVAGKHVLAVDFTSFPTGLLRVDGVHPTNEGYRHFGDYWYDFMTQIPRGWIQSPDDEDGDQSTICEKGPEGGLWPEKACWLKQLLGSSLGKDFSSIFECDPSQPYYGFDSWDGFFTREFKEEQRPVFRPDFQPFADGDPDPSLFITNACESAPLQVAYNVQLFDNFWLKGQHYSLVNMLNNNSKASQFVGGTVYQAFLSAKSYHRWHAPVSGKVVNIEQLPGTYYSENYFEGLAGNPNDPDPAAPNYSQPYISAVATRGIIYIEADNPKIGLMTIVFIGMAEVSSCEFIVRPGEPIQKGQQIGMFRFGGSSHCMVFRPGLN</sequence>
<dbReference type="InterPro" id="IPR013830">
    <property type="entry name" value="SGNH_hydro"/>
</dbReference>
<keyword evidence="5" id="KW-1185">Reference proteome</keyword>
<accession>A0AAD9B0E1</accession>
<protein>
    <submittedName>
        <fullName evidence="4">Bkrf1 encodes ebna-1 protein</fullName>
    </submittedName>
</protein>
<dbReference type="InterPro" id="IPR036514">
    <property type="entry name" value="SGNH_hydro_sf"/>
</dbReference>
<dbReference type="GO" id="GO:0005739">
    <property type="term" value="C:mitochondrion"/>
    <property type="evidence" value="ECO:0007669"/>
    <property type="project" value="TreeGrafter"/>
</dbReference>
<dbReference type="PANTHER" id="PTHR10067">
    <property type="entry name" value="PHOSPHATIDYLSERINE DECARBOXYLASE"/>
    <property type="match status" value="1"/>
</dbReference>
<name>A0AAD9B0E1_9PEZI</name>
<dbReference type="Proteomes" id="UP001243330">
    <property type="component" value="Unassembled WGS sequence"/>
</dbReference>
<dbReference type="Gene3D" id="3.40.50.1110">
    <property type="entry name" value="SGNH hydrolase"/>
    <property type="match status" value="1"/>
</dbReference>